<feature type="active site" description="Proton acceptor" evidence="10">
    <location>
        <position position="70"/>
    </location>
</feature>
<dbReference type="PANTHER" id="PTHR11067:SF9">
    <property type="entry name" value="INOSINE TRIPHOSPHATE PYROPHOSPHATASE"/>
    <property type="match status" value="1"/>
</dbReference>
<dbReference type="GO" id="GO:0046872">
    <property type="term" value="F:metal ion binding"/>
    <property type="evidence" value="ECO:0007669"/>
    <property type="project" value="UniProtKB-KW"/>
</dbReference>
<dbReference type="CDD" id="cd00515">
    <property type="entry name" value="HAM1"/>
    <property type="match status" value="1"/>
</dbReference>
<protein>
    <recommendedName>
        <fullName evidence="10">dITP/XTP pyrophosphatase</fullName>
        <ecNumber evidence="10">3.6.1.66</ecNumber>
    </recommendedName>
    <alternativeName>
        <fullName evidence="10">Non-canonical purine NTP pyrophosphatase</fullName>
    </alternativeName>
    <alternativeName>
        <fullName evidence="10">Non-standard purine NTP pyrophosphatase</fullName>
    </alternativeName>
    <alternativeName>
        <fullName evidence="10">Nucleoside-triphosphate diphosphatase</fullName>
    </alternativeName>
    <alternativeName>
        <fullName evidence="10">Nucleoside-triphosphate pyrophosphatase</fullName>
        <shortName evidence="10">NTPase</shortName>
    </alternativeName>
</protein>
<evidence type="ECO:0000256" key="10">
    <source>
        <dbReference type="HAMAP-Rule" id="MF_01405"/>
    </source>
</evidence>
<evidence type="ECO:0000256" key="4">
    <source>
        <dbReference type="ARBA" id="ARBA00022741"/>
    </source>
</evidence>
<evidence type="ECO:0000256" key="2">
    <source>
        <dbReference type="ARBA" id="ARBA00011738"/>
    </source>
</evidence>
<feature type="binding site" evidence="10">
    <location>
        <begin position="152"/>
        <end position="155"/>
    </location>
    <ligand>
        <name>substrate</name>
    </ligand>
</feature>
<dbReference type="Proteomes" id="UP000288623">
    <property type="component" value="Unassembled WGS sequence"/>
</dbReference>
<feature type="binding site" evidence="10">
    <location>
        <begin position="8"/>
        <end position="13"/>
    </location>
    <ligand>
        <name>substrate</name>
    </ligand>
</feature>
<evidence type="ECO:0000256" key="9">
    <source>
        <dbReference type="ARBA" id="ARBA00052017"/>
    </source>
</evidence>
<name>A0A433RY63_9BACL</name>
<dbReference type="InterPro" id="IPR002637">
    <property type="entry name" value="RdgB/HAM1"/>
</dbReference>
<keyword evidence="5 10" id="KW-0378">Hydrolase</keyword>
<evidence type="ECO:0000256" key="6">
    <source>
        <dbReference type="ARBA" id="ARBA00022842"/>
    </source>
</evidence>
<comment type="similarity">
    <text evidence="1 10 11">Belongs to the HAM1 NTPase family.</text>
</comment>
<dbReference type="GO" id="GO:0009146">
    <property type="term" value="P:purine nucleoside triphosphate catabolic process"/>
    <property type="evidence" value="ECO:0007669"/>
    <property type="project" value="UniProtKB-UniRule"/>
</dbReference>
<accession>A0A433RY63</accession>
<dbReference type="HAMAP" id="MF_01405">
    <property type="entry name" value="Non_canon_purine_NTPase"/>
    <property type="match status" value="1"/>
</dbReference>
<evidence type="ECO:0000256" key="8">
    <source>
        <dbReference type="ARBA" id="ARBA00051875"/>
    </source>
</evidence>
<dbReference type="PANTHER" id="PTHR11067">
    <property type="entry name" value="INOSINE TRIPHOSPHATE PYROPHOSPHATASE/HAM1 PROTEIN"/>
    <property type="match status" value="1"/>
</dbReference>
<feature type="binding site" evidence="10">
    <location>
        <position position="41"/>
    </location>
    <ligand>
        <name>Mg(2+)</name>
        <dbReference type="ChEBI" id="CHEBI:18420"/>
    </ligand>
</feature>
<feature type="binding site" evidence="10">
    <location>
        <begin position="180"/>
        <end position="181"/>
    </location>
    <ligand>
        <name>substrate</name>
    </ligand>
</feature>
<evidence type="ECO:0000256" key="7">
    <source>
        <dbReference type="ARBA" id="ARBA00023080"/>
    </source>
</evidence>
<comment type="catalytic activity">
    <reaction evidence="9 10">
        <text>XTP + H2O = XMP + diphosphate + H(+)</text>
        <dbReference type="Rhea" id="RHEA:28610"/>
        <dbReference type="ChEBI" id="CHEBI:15377"/>
        <dbReference type="ChEBI" id="CHEBI:15378"/>
        <dbReference type="ChEBI" id="CHEBI:33019"/>
        <dbReference type="ChEBI" id="CHEBI:57464"/>
        <dbReference type="ChEBI" id="CHEBI:61314"/>
        <dbReference type="EC" id="3.6.1.66"/>
    </reaction>
</comment>
<comment type="catalytic activity">
    <reaction evidence="8 10">
        <text>dITP + H2O = dIMP + diphosphate + H(+)</text>
        <dbReference type="Rhea" id="RHEA:28342"/>
        <dbReference type="ChEBI" id="CHEBI:15377"/>
        <dbReference type="ChEBI" id="CHEBI:15378"/>
        <dbReference type="ChEBI" id="CHEBI:33019"/>
        <dbReference type="ChEBI" id="CHEBI:61194"/>
        <dbReference type="ChEBI" id="CHEBI:61382"/>
        <dbReference type="EC" id="3.6.1.66"/>
    </reaction>
</comment>
<evidence type="ECO:0000313" key="13">
    <source>
        <dbReference type="Proteomes" id="UP000288623"/>
    </source>
</evidence>
<dbReference type="GO" id="GO:0009117">
    <property type="term" value="P:nucleotide metabolic process"/>
    <property type="evidence" value="ECO:0007669"/>
    <property type="project" value="UniProtKB-KW"/>
</dbReference>
<comment type="cofactor">
    <cofactor evidence="10">
        <name>Mg(2+)</name>
        <dbReference type="ChEBI" id="CHEBI:18420"/>
    </cofactor>
    <text evidence="10">Binds 1 Mg(2+) ion per subunit.</text>
</comment>
<gene>
    <name evidence="12" type="ORF">QI30_01985</name>
</gene>
<proteinExistence type="inferred from homology"/>
<keyword evidence="13" id="KW-1185">Reference proteome</keyword>
<feature type="binding site" evidence="10">
    <location>
        <position position="71"/>
    </location>
    <ligand>
        <name>substrate</name>
    </ligand>
</feature>
<dbReference type="GO" id="GO:0036220">
    <property type="term" value="F:ITP diphosphatase activity"/>
    <property type="evidence" value="ECO:0007669"/>
    <property type="project" value="UniProtKB-UniRule"/>
</dbReference>
<dbReference type="NCBIfam" id="NF011397">
    <property type="entry name" value="PRK14822.1"/>
    <property type="match status" value="1"/>
</dbReference>
<keyword evidence="7 10" id="KW-0546">Nucleotide metabolism</keyword>
<organism evidence="12 13">
    <name type="scientific">Candidatus Kurthia intestinigallinarum</name>
    <dbReference type="NCBI Taxonomy" id="1562256"/>
    <lineage>
        <taxon>Bacteria</taxon>
        <taxon>Bacillati</taxon>
        <taxon>Bacillota</taxon>
        <taxon>Bacilli</taxon>
        <taxon>Bacillales</taxon>
        <taxon>Caryophanaceae</taxon>
        <taxon>Kurthia</taxon>
    </lineage>
</organism>
<sequence length="196" mass="21504">MKQVVIATKNKGKAHDFEAIFKPLGYDVLTLFDVAPSMDIEETGTTFEENAILKAEALAKDLQQLVIADDSGLEVDALNGEPGVYSARYAGDHDDEANIDKVLEKLSETPDKDRTARFVCCLAITGPEMDTMTVKGYCEGQILRERQGEDGFGYDPIFYMPELGKTLAQVSAEEKGKVSHRGNALRLLTEKLAGKL</sequence>
<evidence type="ECO:0000256" key="5">
    <source>
        <dbReference type="ARBA" id="ARBA00022801"/>
    </source>
</evidence>
<dbReference type="FunFam" id="3.90.950.10:FF:000001">
    <property type="entry name" value="dITP/XTP pyrophosphatase"/>
    <property type="match status" value="1"/>
</dbReference>
<keyword evidence="6 10" id="KW-0460">Magnesium</keyword>
<comment type="function">
    <text evidence="10">Pyrophosphatase that catalyzes the hydrolysis of nucleoside triphosphates to their monophosphate derivatives, with a high preference for the non-canonical purine nucleotides XTP (xanthosine triphosphate), dITP (deoxyinosine triphosphate) and ITP. Seems to function as a house-cleaning enzyme that removes non-canonical purine nucleotides from the nucleotide pool, thus preventing their incorporation into DNA/RNA and avoiding chromosomal lesions.</text>
</comment>
<dbReference type="Gene3D" id="3.90.950.10">
    <property type="match status" value="1"/>
</dbReference>
<dbReference type="InterPro" id="IPR029001">
    <property type="entry name" value="ITPase-like_fam"/>
</dbReference>
<dbReference type="RefSeq" id="WP_126989280.1">
    <property type="nucleotide sequence ID" value="NZ_JTFC01000007.1"/>
</dbReference>
<evidence type="ECO:0000256" key="1">
    <source>
        <dbReference type="ARBA" id="ARBA00008023"/>
    </source>
</evidence>
<keyword evidence="3 10" id="KW-0479">Metal-binding</keyword>
<dbReference type="AlphaFoldDB" id="A0A433RY63"/>
<dbReference type="EMBL" id="JTFC01000007">
    <property type="protein sequence ID" value="RUS58212.1"/>
    <property type="molecule type" value="Genomic_DNA"/>
</dbReference>
<comment type="caution">
    <text evidence="12">The sequence shown here is derived from an EMBL/GenBank/DDBJ whole genome shotgun (WGS) entry which is preliminary data.</text>
</comment>
<dbReference type="GO" id="GO:0000166">
    <property type="term" value="F:nucleotide binding"/>
    <property type="evidence" value="ECO:0007669"/>
    <property type="project" value="UniProtKB-KW"/>
</dbReference>
<feature type="binding site" evidence="10">
    <location>
        <position position="175"/>
    </location>
    <ligand>
        <name>substrate</name>
    </ligand>
</feature>
<dbReference type="GO" id="GO:0005829">
    <property type="term" value="C:cytosol"/>
    <property type="evidence" value="ECO:0007669"/>
    <property type="project" value="TreeGrafter"/>
</dbReference>
<reference evidence="12 13" key="1">
    <citation type="submission" date="2014-11" db="EMBL/GenBank/DDBJ databases">
        <title>Genome sequence and analysis of novel Kurthia sp.</title>
        <authorList>
            <person name="Lawson J.N."/>
            <person name="Gonzalez J.E."/>
            <person name="Rinauldi L."/>
            <person name="Xuan Z."/>
            <person name="Firman A."/>
            <person name="Shaddox L."/>
            <person name="Trudeau A."/>
            <person name="Shah S."/>
            <person name="Reiman D."/>
        </authorList>
    </citation>
    <scope>NUCLEOTIDE SEQUENCE [LARGE SCALE GENOMIC DNA]</scope>
    <source>
        <strain evidence="12 13">3B1D</strain>
    </source>
</reference>
<keyword evidence="4 10" id="KW-0547">Nucleotide-binding</keyword>
<evidence type="ECO:0000313" key="12">
    <source>
        <dbReference type="EMBL" id="RUS58212.1"/>
    </source>
</evidence>
<comment type="catalytic activity">
    <reaction evidence="10">
        <text>ITP + H2O = IMP + diphosphate + H(+)</text>
        <dbReference type="Rhea" id="RHEA:29399"/>
        <dbReference type="ChEBI" id="CHEBI:15377"/>
        <dbReference type="ChEBI" id="CHEBI:15378"/>
        <dbReference type="ChEBI" id="CHEBI:33019"/>
        <dbReference type="ChEBI" id="CHEBI:58053"/>
        <dbReference type="ChEBI" id="CHEBI:61402"/>
        <dbReference type="EC" id="3.6.1.66"/>
    </reaction>
</comment>
<evidence type="ECO:0000256" key="3">
    <source>
        <dbReference type="ARBA" id="ARBA00022723"/>
    </source>
</evidence>
<dbReference type="EC" id="3.6.1.66" evidence="10"/>
<evidence type="ECO:0000256" key="11">
    <source>
        <dbReference type="RuleBase" id="RU003781"/>
    </source>
</evidence>
<dbReference type="NCBIfam" id="TIGR00042">
    <property type="entry name" value="RdgB/HAM1 family non-canonical purine NTP pyrophosphatase"/>
    <property type="match status" value="1"/>
</dbReference>
<dbReference type="GO" id="GO:0036222">
    <property type="term" value="F:XTP diphosphatase activity"/>
    <property type="evidence" value="ECO:0007669"/>
    <property type="project" value="UniProtKB-UniRule"/>
</dbReference>
<feature type="binding site" evidence="10">
    <location>
        <position position="70"/>
    </location>
    <ligand>
        <name>Mg(2+)</name>
        <dbReference type="ChEBI" id="CHEBI:18420"/>
    </ligand>
</feature>
<dbReference type="SUPFAM" id="SSF52972">
    <property type="entry name" value="ITPase-like"/>
    <property type="match status" value="1"/>
</dbReference>
<comment type="subunit">
    <text evidence="2 10">Homodimer.</text>
</comment>
<dbReference type="Pfam" id="PF01725">
    <property type="entry name" value="Ham1p_like"/>
    <property type="match status" value="1"/>
</dbReference>
<dbReference type="OrthoDB" id="9807456at2"/>
<dbReference type="GO" id="GO:0035870">
    <property type="term" value="F:dITP diphosphatase activity"/>
    <property type="evidence" value="ECO:0007669"/>
    <property type="project" value="UniProtKB-UniRule"/>
</dbReference>
<dbReference type="InterPro" id="IPR020922">
    <property type="entry name" value="dITP/XTP_pyrophosphatase"/>
</dbReference>
<dbReference type="GO" id="GO:0017111">
    <property type="term" value="F:ribonucleoside triphosphate phosphatase activity"/>
    <property type="evidence" value="ECO:0007669"/>
    <property type="project" value="InterPro"/>
</dbReference>